<dbReference type="PROSITE" id="PS00189">
    <property type="entry name" value="LIPOYL"/>
    <property type="match status" value="2"/>
</dbReference>
<dbReference type="PANTHER" id="PTHR23151:SF90">
    <property type="entry name" value="DIHYDROLIPOYLLYSINE-RESIDUE ACETYLTRANSFERASE COMPONENT OF PYRUVATE DEHYDROGENASE COMPLEX, MITOCHONDRIAL-RELATED"/>
    <property type="match status" value="1"/>
</dbReference>
<comment type="cofactor">
    <cofactor evidence="4">
        <name>(R)-lipoate</name>
        <dbReference type="ChEBI" id="CHEBI:83088"/>
    </cofactor>
</comment>
<dbReference type="InterPro" id="IPR023213">
    <property type="entry name" value="CAT-like_dom_sf"/>
</dbReference>
<dbReference type="PROSITE" id="PS51826">
    <property type="entry name" value="PSBD"/>
    <property type="match status" value="1"/>
</dbReference>
<accession>A0AAD9NPV4</accession>
<dbReference type="PANTHER" id="PTHR23151">
    <property type="entry name" value="DIHYDROLIPOAMIDE ACETYL/SUCCINYL-TRANSFERASE-RELATED"/>
    <property type="match status" value="1"/>
</dbReference>
<feature type="compositionally biased region" description="Polar residues" evidence="5">
    <location>
        <begin position="282"/>
        <end position="296"/>
    </location>
</feature>
<keyword evidence="4" id="KW-0808">Transferase</keyword>
<dbReference type="SUPFAM" id="SSF47005">
    <property type="entry name" value="Peripheral subunit-binding domain of 2-oxo acid dehydrogenase complex"/>
    <property type="match status" value="1"/>
</dbReference>
<evidence type="ECO:0000313" key="9">
    <source>
        <dbReference type="Proteomes" id="UP001209878"/>
    </source>
</evidence>
<dbReference type="InterPro" id="IPR001078">
    <property type="entry name" value="2-oxoacid_DH_actylTfrase"/>
</dbReference>
<dbReference type="GO" id="GO:0006086">
    <property type="term" value="P:pyruvate decarboxylation to acetyl-CoA"/>
    <property type="evidence" value="ECO:0007669"/>
    <property type="project" value="InterPro"/>
</dbReference>
<dbReference type="InterPro" id="IPR003016">
    <property type="entry name" value="2-oxoA_DH_lipoyl-BS"/>
</dbReference>
<dbReference type="EMBL" id="JAODUO010000757">
    <property type="protein sequence ID" value="KAK2175014.1"/>
    <property type="molecule type" value="Genomic_DNA"/>
</dbReference>
<dbReference type="Gene3D" id="3.30.559.10">
    <property type="entry name" value="Chloramphenicol acetyltransferase-like domain"/>
    <property type="match status" value="1"/>
</dbReference>
<dbReference type="InterPro" id="IPR011053">
    <property type="entry name" value="Single_hybrid_motif"/>
</dbReference>
<gene>
    <name evidence="8" type="ORF">NP493_760g01050</name>
</gene>
<keyword evidence="9" id="KW-1185">Reference proteome</keyword>
<dbReference type="GO" id="GO:0016746">
    <property type="term" value="F:acyltransferase activity"/>
    <property type="evidence" value="ECO:0007669"/>
    <property type="project" value="UniProtKB-KW"/>
</dbReference>
<protein>
    <recommendedName>
        <fullName evidence="4">Dihydrolipoamide acetyltransferase component of pyruvate dehydrogenase complex</fullName>
        <ecNumber evidence="4">2.3.1.-</ecNumber>
    </recommendedName>
</protein>
<keyword evidence="3" id="KW-0809">Transit peptide</keyword>
<keyword evidence="4" id="KW-0012">Acyltransferase</keyword>
<evidence type="ECO:0000256" key="4">
    <source>
        <dbReference type="RuleBase" id="RU003423"/>
    </source>
</evidence>
<evidence type="ECO:0000256" key="5">
    <source>
        <dbReference type="SAM" id="MobiDB-lite"/>
    </source>
</evidence>
<feature type="domain" description="Lipoyl-binding" evidence="6">
    <location>
        <begin position="44"/>
        <end position="120"/>
    </location>
</feature>
<feature type="region of interest" description="Disordered" evidence="5">
    <location>
        <begin position="256"/>
        <end position="300"/>
    </location>
</feature>
<proteinExistence type="inferred from homology"/>
<evidence type="ECO:0000259" key="7">
    <source>
        <dbReference type="PROSITE" id="PS51826"/>
    </source>
</evidence>
<name>A0AAD9NPV4_RIDPI</name>
<comment type="caution">
    <text evidence="8">The sequence shown here is derived from an EMBL/GenBank/DDBJ whole genome shotgun (WGS) entry which is preliminary data.</text>
</comment>
<feature type="compositionally biased region" description="Pro residues" evidence="5">
    <location>
        <begin position="145"/>
        <end position="156"/>
    </location>
</feature>
<reference evidence="8" key="1">
    <citation type="journal article" date="2023" name="Mol. Biol. Evol.">
        <title>Third-Generation Sequencing Reveals the Adaptive Role of the Epigenome in Three Deep-Sea Polychaetes.</title>
        <authorList>
            <person name="Perez M."/>
            <person name="Aroh O."/>
            <person name="Sun Y."/>
            <person name="Lan Y."/>
            <person name="Juniper S.K."/>
            <person name="Young C.R."/>
            <person name="Angers B."/>
            <person name="Qian P.Y."/>
        </authorList>
    </citation>
    <scope>NUCLEOTIDE SEQUENCE</scope>
    <source>
        <strain evidence="8">R07B-5</strain>
    </source>
</reference>
<dbReference type="PROSITE" id="PS50968">
    <property type="entry name" value="BIOTINYL_LIPOYL"/>
    <property type="match status" value="2"/>
</dbReference>
<evidence type="ECO:0000256" key="1">
    <source>
        <dbReference type="ARBA" id="ARBA00007317"/>
    </source>
</evidence>
<comment type="similarity">
    <text evidence="1 4">Belongs to the 2-oxoacid dehydrogenase family.</text>
</comment>
<dbReference type="SUPFAM" id="SSF51230">
    <property type="entry name" value="Single hybrid motif"/>
    <property type="match status" value="2"/>
</dbReference>
<evidence type="ECO:0000256" key="2">
    <source>
        <dbReference type="ARBA" id="ARBA00022823"/>
    </source>
</evidence>
<feature type="compositionally biased region" description="Pro residues" evidence="5">
    <location>
        <begin position="345"/>
        <end position="363"/>
    </location>
</feature>
<dbReference type="InterPro" id="IPR000089">
    <property type="entry name" value="Biotin_lipoyl"/>
</dbReference>
<dbReference type="SUPFAM" id="SSF52777">
    <property type="entry name" value="CoA-dependent acyltransferases"/>
    <property type="match status" value="1"/>
</dbReference>
<dbReference type="EC" id="2.3.1.-" evidence="4"/>
<dbReference type="Pfam" id="PF00198">
    <property type="entry name" value="2-oxoacid_dh"/>
    <property type="match status" value="1"/>
</dbReference>
<dbReference type="InterPro" id="IPR045257">
    <property type="entry name" value="E2/Pdx1"/>
</dbReference>
<feature type="domain" description="Lipoyl-binding" evidence="6">
    <location>
        <begin position="171"/>
        <end position="247"/>
    </location>
</feature>
<evidence type="ECO:0000256" key="3">
    <source>
        <dbReference type="ARBA" id="ARBA00022946"/>
    </source>
</evidence>
<keyword evidence="2 4" id="KW-0450">Lipoyl</keyword>
<dbReference type="CDD" id="cd06849">
    <property type="entry name" value="lipoyl_domain"/>
    <property type="match status" value="2"/>
</dbReference>
<organism evidence="8 9">
    <name type="scientific">Ridgeia piscesae</name>
    <name type="common">Tubeworm</name>
    <dbReference type="NCBI Taxonomy" id="27915"/>
    <lineage>
        <taxon>Eukaryota</taxon>
        <taxon>Metazoa</taxon>
        <taxon>Spiralia</taxon>
        <taxon>Lophotrochozoa</taxon>
        <taxon>Annelida</taxon>
        <taxon>Polychaeta</taxon>
        <taxon>Sedentaria</taxon>
        <taxon>Canalipalpata</taxon>
        <taxon>Sabellida</taxon>
        <taxon>Siboglinidae</taxon>
        <taxon>Ridgeia</taxon>
    </lineage>
</organism>
<feature type="compositionally biased region" description="Low complexity" evidence="5">
    <location>
        <begin position="364"/>
        <end position="377"/>
    </location>
</feature>
<dbReference type="Pfam" id="PF00364">
    <property type="entry name" value="Biotin_lipoyl"/>
    <property type="match status" value="2"/>
</dbReference>
<dbReference type="GO" id="GO:0045254">
    <property type="term" value="C:pyruvate dehydrogenase complex"/>
    <property type="evidence" value="ECO:0007669"/>
    <property type="project" value="InterPro"/>
</dbReference>
<dbReference type="AlphaFoldDB" id="A0AAD9NPV4"/>
<dbReference type="FunFam" id="2.40.50.100:FF:000010">
    <property type="entry name" value="Acetyltransferase component of pyruvate dehydrogenase complex"/>
    <property type="match status" value="2"/>
</dbReference>
<dbReference type="Proteomes" id="UP001209878">
    <property type="component" value="Unassembled WGS sequence"/>
</dbReference>
<dbReference type="InterPro" id="IPR036625">
    <property type="entry name" value="E3-bd_dom_sf"/>
</dbReference>
<sequence>MAYRLRLLGQLGRNVGQLVTHGRSRISYGNVRYFRILSRLDVDAQKIFMPALSPTMAEGTIVKWHKKEGEAIEAGDVLCDIETDKAVVSMEVDDDGIVAKILKPENTKNVKIGSLIALMVAEGEDWKAVDIPADAADSGQAAAPSQPPPSQAPPAQAPSQPAAAGPPSDNAQKVMMPALSPTMVEGTIVKWLKKEGESFSAGDILCDVETDKAVVSFEMDEDGILAKIIKPEGTKGVKIGELIALSVAEGEDWQNVTVPSDVGPSAATPVSPPAPSGGVTASPPTTQAPTHASGSSVPFGPAARNIMEVYGISPTDVPPTGPGGRLTKGDLLEHIQQKGLKPVPVAAPSPPGTPSLPCAPPSPAIAQSPSPGATAAAPVPAGQAYVDIELTNMRKTIAQRLTEAKATIPHAYSVIDCDMGQVMHLRKSLKEEGVTVSVNDILIKAVAVTLQMVPEVNATWTGEGSRVLSNIDIATAVATEGGLITPIVKNAVGLGLQEISAVVKNLAEKARSGTLQPDEFVGGTFTISNLGMYGIHEFTAIVNLPSASILAVGGTHTELDSEGRPYPALTVTLCSDGRVVDDELAARFLDTFRHVIEKPMLMLSQGAPVNLQALFAK</sequence>
<evidence type="ECO:0000313" key="8">
    <source>
        <dbReference type="EMBL" id="KAK2175014.1"/>
    </source>
</evidence>
<dbReference type="Gene3D" id="2.40.50.100">
    <property type="match status" value="2"/>
</dbReference>
<dbReference type="Gene3D" id="4.10.320.10">
    <property type="entry name" value="E3-binding domain"/>
    <property type="match status" value="1"/>
</dbReference>
<feature type="compositionally biased region" description="Low complexity" evidence="5">
    <location>
        <begin position="135"/>
        <end position="144"/>
    </location>
</feature>
<dbReference type="GO" id="GO:0005739">
    <property type="term" value="C:mitochondrion"/>
    <property type="evidence" value="ECO:0007669"/>
    <property type="project" value="TreeGrafter"/>
</dbReference>
<dbReference type="InterPro" id="IPR004167">
    <property type="entry name" value="PSBD"/>
</dbReference>
<evidence type="ECO:0000259" key="6">
    <source>
        <dbReference type="PROSITE" id="PS50968"/>
    </source>
</evidence>
<dbReference type="Pfam" id="PF02817">
    <property type="entry name" value="E3_binding"/>
    <property type="match status" value="1"/>
</dbReference>
<feature type="domain" description="Peripheral subunit-binding (PSBD)" evidence="7">
    <location>
        <begin position="298"/>
        <end position="335"/>
    </location>
</feature>
<feature type="region of interest" description="Disordered" evidence="5">
    <location>
        <begin position="342"/>
        <end position="377"/>
    </location>
</feature>
<feature type="region of interest" description="Disordered" evidence="5">
    <location>
        <begin position="135"/>
        <end position="173"/>
    </location>
</feature>
<feature type="compositionally biased region" description="Low complexity" evidence="5">
    <location>
        <begin position="157"/>
        <end position="168"/>
    </location>
</feature>